<accession>A0ACC3TX73</accession>
<organism evidence="1 2">
    <name type="scientific">Lipomyces orientalis</name>
    <dbReference type="NCBI Taxonomy" id="1233043"/>
    <lineage>
        <taxon>Eukaryota</taxon>
        <taxon>Fungi</taxon>
        <taxon>Dikarya</taxon>
        <taxon>Ascomycota</taxon>
        <taxon>Saccharomycotina</taxon>
        <taxon>Lipomycetes</taxon>
        <taxon>Lipomycetales</taxon>
        <taxon>Lipomycetaceae</taxon>
        <taxon>Lipomyces</taxon>
    </lineage>
</organism>
<sequence>MLSDLIPYVHCRIRTNLLHRKFGKYLAKRQLELPEYSNYFINYKALKKLIKSLGYDPENKSARPTNIETTLQAHKVTFFFRLERELEKVNAFYLQKEAELKLRLASLLEKKKTAKSKLGAVLKTSATFIALYEGFYRFRRDLDKLEQFVELNATGFSKVLKKWDKRSKSQTKELYLSTAVEVQPVFHREEIAELSDLATTSLLELEAWADGEDISFDHRLADVSQIERTNEELDSEFLRNVSRESESSIQEWITRLQQSSDANERITKIFLQSISGDASDSTLRALYATSAVNLSSKDDVNDRTVLHEAAIAGRDVVLELLLSQADTMLIDASAIDIYGRTPLHYACIHGREKMIKPLLAAGAPIDALDQDNFTALLFAISQDHPSCVGELISQHVRVDPASEQDYIPLNMACQKGLYSITEMLLKSNAEIIADAEGLYPQHLIAQAGHFKLIPLLKDHGADINMVDKLNGWIAVFYAASEGHVDTVKALLEAGADLTFVDKKNLSPLYYAAWEGHLDCMRLLLEADGSQGSIHVGVAPTSTPIMTINGRSAAMESIEEIPQAEGIADLDMADVDAIPDLSLPPPILPLRRYGHNFLDKKTFVEIVFDTPSSPSYLSTIASARRSSSSASSPSLSITKPKSTTSPVHPPVKFYSNIPAAKLTVSSKLLDVIPRSLLLPLADDSRTLSFQIDSLDEFTIDFEVFPTFGSRIIAKSAALSHIFKTPNGSGQCTLPLFDLRLQVIGDLTFKFNVIKPYQGVPLEITNFDVYWKSTSQVESVTPTAPSSLSSVIGTDGGPGGVSSSLGSNFSLSSSVGMASQPSSFSSHYLQQTQVHAFVTASSLSGCYARVFVQLTKDNVPVVYPCWTLEVEGIGIPLCNVTYTQFLALGACDPATPHYREIVRSCTRAAQAFEALYLSYLSLADALALLPADINLDLCIIYPTDVEKQHLNITAAMTDFNTHVDAILGVVFDHARKIRQMTSSASSSSTNRNRSLIFSSHNPTVCTVLNWKQPNYPVFFCVNLTETADELRFTSAHDLPVRGVEDRRCSSLREATTFASNNNLMGLICASRLLNIVPALIESIRVSGLVLVAQNSKFDKYTGGPGIDGVRDDQVLEFKETIAM</sequence>
<dbReference type="EMBL" id="MU970038">
    <property type="protein sequence ID" value="KAK9325828.1"/>
    <property type="molecule type" value="Genomic_DNA"/>
</dbReference>
<reference evidence="2" key="1">
    <citation type="journal article" date="2024" name="Front. Bioeng. Biotechnol.">
        <title>Genome-scale model development and genomic sequencing of the oleaginous clade Lipomyces.</title>
        <authorList>
            <person name="Czajka J.J."/>
            <person name="Han Y."/>
            <person name="Kim J."/>
            <person name="Mondo S.J."/>
            <person name="Hofstad B.A."/>
            <person name="Robles A."/>
            <person name="Haridas S."/>
            <person name="Riley R."/>
            <person name="LaButti K."/>
            <person name="Pangilinan J."/>
            <person name="Andreopoulos W."/>
            <person name="Lipzen A."/>
            <person name="Yan J."/>
            <person name="Wang M."/>
            <person name="Ng V."/>
            <person name="Grigoriev I.V."/>
            <person name="Spatafora J.W."/>
            <person name="Magnuson J.K."/>
            <person name="Baker S.E."/>
            <person name="Pomraning K.R."/>
        </authorList>
    </citation>
    <scope>NUCLEOTIDE SEQUENCE [LARGE SCALE GENOMIC DNA]</scope>
    <source>
        <strain evidence="2">CBS 10300</strain>
    </source>
</reference>
<evidence type="ECO:0000313" key="1">
    <source>
        <dbReference type="EMBL" id="KAK9325828.1"/>
    </source>
</evidence>
<protein>
    <submittedName>
        <fullName evidence="1">Uncharacterized protein</fullName>
    </submittedName>
</protein>
<keyword evidence="2" id="KW-1185">Reference proteome</keyword>
<gene>
    <name evidence="1" type="ORF">V1517DRAFT_304977</name>
</gene>
<dbReference type="Proteomes" id="UP001489719">
    <property type="component" value="Unassembled WGS sequence"/>
</dbReference>
<proteinExistence type="predicted"/>
<evidence type="ECO:0000313" key="2">
    <source>
        <dbReference type="Proteomes" id="UP001489719"/>
    </source>
</evidence>
<name>A0ACC3TX73_9ASCO</name>
<comment type="caution">
    <text evidence="1">The sequence shown here is derived from an EMBL/GenBank/DDBJ whole genome shotgun (WGS) entry which is preliminary data.</text>
</comment>